<dbReference type="AlphaFoldDB" id="A0A5M9K3B1"/>
<feature type="compositionally biased region" description="Basic and acidic residues" evidence="1">
    <location>
        <begin position="41"/>
        <end position="58"/>
    </location>
</feature>
<feature type="region of interest" description="Disordered" evidence="1">
    <location>
        <begin position="34"/>
        <end position="90"/>
    </location>
</feature>
<sequence>MGGWVLKSIRFDSIRFIPFRAIPFHSMLLAIHHHPSIHPSPDADQRSNENTCRREMNRGIHTKRAGKKVREREREGGREGERENEYTQVA</sequence>
<accession>A0A5M9K3B1</accession>
<feature type="compositionally biased region" description="Basic and acidic residues" evidence="1">
    <location>
        <begin position="68"/>
        <end position="90"/>
    </location>
</feature>
<organism evidence="2 3">
    <name type="scientific">Monilinia fructicola</name>
    <name type="common">Brown rot fungus</name>
    <name type="synonym">Ciboria fructicola</name>
    <dbReference type="NCBI Taxonomy" id="38448"/>
    <lineage>
        <taxon>Eukaryota</taxon>
        <taxon>Fungi</taxon>
        <taxon>Dikarya</taxon>
        <taxon>Ascomycota</taxon>
        <taxon>Pezizomycotina</taxon>
        <taxon>Leotiomycetes</taxon>
        <taxon>Helotiales</taxon>
        <taxon>Sclerotiniaceae</taxon>
        <taxon>Monilinia</taxon>
    </lineage>
</organism>
<proteinExistence type="predicted"/>
<name>A0A5M9K3B1_MONFR</name>
<protein>
    <submittedName>
        <fullName evidence="2">Uncharacterized protein</fullName>
    </submittedName>
</protein>
<evidence type="ECO:0000313" key="3">
    <source>
        <dbReference type="Proteomes" id="UP000322873"/>
    </source>
</evidence>
<evidence type="ECO:0000313" key="2">
    <source>
        <dbReference type="EMBL" id="KAA8574492.1"/>
    </source>
</evidence>
<reference evidence="2 3" key="1">
    <citation type="submission" date="2019-06" db="EMBL/GenBank/DDBJ databases">
        <title>Genome Sequence of the Brown Rot Fungal Pathogen Monilinia fructicola.</title>
        <authorList>
            <person name="De Miccolis Angelini R.M."/>
            <person name="Landi L."/>
            <person name="Abate D."/>
            <person name="Pollastro S."/>
            <person name="Romanazzi G."/>
            <person name="Faretra F."/>
        </authorList>
    </citation>
    <scope>NUCLEOTIDE SEQUENCE [LARGE SCALE GENOMIC DNA]</scope>
    <source>
        <strain evidence="2 3">Mfrc123</strain>
    </source>
</reference>
<comment type="caution">
    <text evidence="2">The sequence shown here is derived from an EMBL/GenBank/DDBJ whole genome shotgun (WGS) entry which is preliminary data.</text>
</comment>
<evidence type="ECO:0000256" key="1">
    <source>
        <dbReference type="SAM" id="MobiDB-lite"/>
    </source>
</evidence>
<dbReference type="Proteomes" id="UP000322873">
    <property type="component" value="Unassembled WGS sequence"/>
</dbReference>
<dbReference type="EMBL" id="VICG01000003">
    <property type="protein sequence ID" value="KAA8574492.1"/>
    <property type="molecule type" value="Genomic_DNA"/>
</dbReference>
<keyword evidence="3" id="KW-1185">Reference proteome</keyword>
<gene>
    <name evidence="2" type="ORF">EYC84_005947</name>
</gene>